<accession>M6UI30</accession>
<comment type="caution">
    <text evidence="1">The sequence shown here is derived from an EMBL/GenBank/DDBJ whole genome shotgun (WGS) entry which is preliminary data.</text>
</comment>
<sequence length="39" mass="4998">MFYEEDFFENFSDWQTDERERFKVLRERMENENPGAFEE</sequence>
<gene>
    <name evidence="1" type="ORF">LEP1GSC187_0596</name>
</gene>
<organism evidence="1 2">
    <name type="scientific">Leptospira santarosai str. ZUN179</name>
    <dbReference type="NCBI Taxonomy" id="1049985"/>
    <lineage>
        <taxon>Bacteria</taxon>
        <taxon>Pseudomonadati</taxon>
        <taxon>Spirochaetota</taxon>
        <taxon>Spirochaetia</taxon>
        <taxon>Leptospirales</taxon>
        <taxon>Leptospiraceae</taxon>
        <taxon>Leptospira</taxon>
    </lineage>
</organism>
<dbReference type="AlphaFoldDB" id="M6UI30"/>
<evidence type="ECO:0000313" key="1">
    <source>
        <dbReference type="EMBL" id="EMO44200.1"/>
    </source>
</evidence>
<protein>
    <submittedName>
        <fullName evidence="1">Uncharacterized protein</fullName>
    </submittedName>
</protein>
<dbReference type="EMBL" id="AHOQ02000040">
    <property type="protein sequence ID" value="EMO44200.1"/>
    <property type="molecule type" value="Genomic_DNA"/>
</dbReference>
<proteinExistence type="predicted"/>
<dbReference type="Proteomes" id="UP000012160">
    <property type="component" value="Unassembled WGS sequence"/>
</dbReference>
<name>M6UI30_9LEPT</name>
<evidence type="ECO:0000313" key="2">
    <source>
        <dbReference type="Proteomes" id="UP000012160"/>
    </source>
</evidence>
<reference evidence="1 2" key="1">
    <citation type="submission" date="2013-01" db="EMBL/GenBank/DDBJ databases">
        <authorList>
            <person name="Harkins D.M."/>
            <person name="Durkin A.S."/>
            <person name="Brinkac L.M."/>
            <person name="Haft D.H."/>
            <person name="Selengut J.D."/>
            <person name="Sanka R."/>
            <person name="DePew J."/>
            <person name="Purushe J."/>
            <person name="Matthias M.A."/>
            <person name="Vinetz J.M."/>
            <person name="Sutton G.G."/>
            <person name="Nierman W.C."/>
            <person name="Fouts D.E."/>
        </authorList>
    </citation>
    <scope>NUCLEOTIDE SEQUENCE [LARGE SCALE GENOMIC DNA]</scope>
    <source>
        <strain evidence="1 2">ZUN179</strain>
    </source>
</reference>